<evidence type="ECO:0000256" key="2">
    <source>
        <dbReference type="SAM" id="MobiDB-lite"/>
    </source>
</evidence>
<dbReference type="Proteomes" id="UP000515163">
    <property type="component" value="Unplaced"/>
</dbReference>
<dbReference type="OrthoDB" id="2289628at2759"/>
<dbReference type="InterPro" id="IPR052831">
    <property type="entry name" value="Apoptosis_promoter"/>
</dbReference>
<dbReference type="Pfam" id="PF16021">
    <property type="entry name" value="PDCD7"/>
    <property type="match status" value="1"/>
</dbReference>
<feature type="region of interest" description="Disordered" evidence="2">
    <location>
        <begin position="1"/>
        <end position="47"/>
    </location>
</feature>
<name>A0A6P8IDQ8_ACTTE</name>
<sequence length="547" mass="62945">MSKRLDSSDEFRGKSGVYGHQLDKPRLDVDRNHFHPGQANTNEGYKNTNMNFSCDMSQAYSTQMNPSYLNANSTSHLTSSHGQDSSQGHRQSQGLPPYNNSLHMPPTQNIPPFAGMMPPGTCNPMQPNSFPNASSSYAQNQMANQMYSDRQFRDPGMQYPPQMYDTHGNMYMPPPPLLPPTLPQASYGSYPGLMPTQSGIVVPPNQEVKEQDDVSKSEVQKWVHNFAEERGYTNKDIKKELKIKVGETRDILQRWLQLLDELTSQRDKLMDLIKCGESEWQREIQQLNILKEKLINTQKEFSQVDIDNLNAELQKKRKKRKWQTKQKQVLAQEKLDSEKKKFELHLRIDHWRDNEIAKDQAKNKAASMKQEAGGLLGEIRRKQTDSSKSLNLLLALTKLRNFRKQEGELKGVYPKPVAEQNKYFNEKIAFLEKIMKKHHELYESEEKTLVVMLAEEEEEKEKERREKKQRKQLAQAASSDSSDPMRDFYRYYTQADNGLDSLVHIRHGWDMYIVPDSIPGASCIPQSSISAVEPCSDHWASMVMDKG</sequence>
<feature type="coiled-coil region" evidence="1">
    <location>
        <begin position="252"/>
        <end position="326"/>
    </location>
</feature>
<feature type="compositionally biased region" description="Basic and acidic residues" evidence="2">
    <location>
        <begin position="1"/>
        <end position="13"/>
    </location>
</feature>
<dbReference type="RefSeq" id="XP_031564492.1">
    <property type="nucleotide sequence ID" value="XM_031708632.1"/>
</dbReference>
<dbReference type="InParanoid" id="A0A6P8IDQ8"/>
<dbReference type="AlphaFoldDB" id="A0A6P8IDQ8"/>
<feature type="region of interest" description="Disordered" evidence="2">
    <location>
        <begin position="461"/>
        <end position="483"/>
    </location>
</feature>
<protein>
    <submittedName>
        <fullName evidence="4">Programmed cell death protein 7-like</fullName>
    </submittedName>
</protein>
<evidence type="ECO:0000313" key="3">
    <source>
        <dbReference type="Proteomes" id="UP000515163"/>
    </source>
</evidence>
<keyword evidence="3" id="KW-1185">Reference proteome</keyword>
<feature type="compositionally biased region" description="Polar residues" evidence="2">
    <location>
        <begin position="66"/>
        <end position="102"/>
    </location>
</feature>
<reference evidence="4" key="1">
    <citation type="submission" date="2025-08" db="UniProtKB">
        <authorList>
            <consortium name="RefSeq"/>
        </authorList>
    </citation>
    <scope>IDENTIFICATION</scope>
    <source>
        <tissue evidence="4">Tentacle</tissue>
    </source>
</reference>
<accession>A0A6P8IDQ8</accession>
<feature type="compositionally biased region" description="Polar residues" evidence="2">
    <location>
        <begin position="38"/>
        <end position="47"/>
    </location>
</feature>
<feature type="compositionally biased region" description="Polar residues" evidence="2">
    <location>
        <begin position="123"/>
        <end position="135"/>
    </location>
</feature>
<feature type="region of interest" description="Disordered" evidence="2">
    <location>
        <begin position="66"/>
        <end position="135"/>
    </location>
</feature>
<evidence type="ECO:0000313" key="4">
    <source>
        <dbReference type="RefSeq" id="XP_031564492.1"/>
    </source>
</evidence>
<dbReference type="PANTHER" id="PTHR48190">
    <property type="entry name" value="PROGRAMMED CELL DEATH PROTEIN 7"/>
    <property type="match status" value="1"/>
</dbReference>
<dbReference type="FunCoup" id="A0A6P8IDQ8">
    <property type="interactions" value="1228"/>
</dbReference>
<gene>
    <name evidence="4" type="primary">LOC116299915</name>
</gene>
<proteinExistence type="predicted"/>
<feature type="compositionally biased region" description="Basic and acidic residues" evidence="2">
    <location>
        <begin position="21"/>
        <end position="33"/>
    </location>
</feature>
<evidence type="ECO:0000256" key="1">
    <source>
        <dbReference type="SAM" id="Coils"/>
    </source>
</evidence>
<dbReference type="PANTHER" id="PTHR48190:SF2">
    <property type="entry name" value="PROGRAMMED CELL DEATH PROTEIN 7"/>
    <property type="match status" value="1"/>
</dbReference>
<dbReference type="KEGG" id="aten:116299915"/>
<dbReference type="GO" id="GO:0005689">
    <property type="term" value="C:U12-type spliceosomal complex"/>
    <property type="evidence" value="ECO:0007669"/>
    <property type="project" value="TreeGrafter"/>
</dbReference>
<organism evidence="3 4">
    <name type="scientific">Actinia tenebrosa</name>
    <name type="common">Australian red waratah sea anemone</name>
    <dbReference type="NCBI Taxonomy" id="6105"/>
    <lineage>
        <taxon>Eukaryota</taxon>
        <taxon>Metazoa</taxon>
        <taxon>Cnidaria</taxon>
        <taxon>Anthozoa</taxon>
        <taxon>Hexacorallia</taxon>
        <taxon>Actiniaria</taxon>
        <taxon>Actiniidae</taxon>
        <taxon>Actinia</taxon>
    </lineage>
</organism>
<keyword evidence="1" id="KW-0175">Coiled coil</keyword>
<dbReference type="GeneID" id="116299915"/>
<dbReference type="InterPro" id="IPR031974">
    <property type="entry name" value="PDCD7"/>
</dbReference>